<evidence type="ECO:0000256" key="2">
    <source>
        <dbReference type="ARBA" id="ARBA00022737"/>
    </source>
</evidence>
<feature type="repeat" description="WD" evidence="3">
    <location>
        <begin position="38"/>
        <end position="61"/>
    </location>
</feature>
<keyword evidence="2" id="KW-0677">Repeat</keyword>
<keyword evidence="5" id="KW-1185">Reference proteome</keyword>
<gene>
    <name evidence="4" type="ORF">CC86DRAFT_402381</name>
</gene>
<evidence type="ECO:0000256" key="3">
    <source>
        <dbReference type="PROSITE-ProRule" id="PRU00221"/>
    </source>
</evidence>
<dbReference type="InterPro" id="IPR015943">
    <property type="entry name" value="WD40/YVTN_repeat-like_dom_sf"/>
</dbReference>
<proteinExistence type="predicted"/>
<dbReference type="EMBL" id="MU006219">
    <property type="protein sequence ID" value="KAF2830335.1"/>
    <property type="molecule type" value="Genomic_DNA"/>
</dbReference>
<dbReference type="PROSITE" id="PS50082">
    <property type="entry name" value="WD_REPEATS_2"/>
    <property type="match status" value="2"/>
</dbReference>
<dbReference type="InterPro" id="IPR050349">
    <property type="entry name" value="WD_LIS1/nudF_dynein_reg"/>
</dbReference>
<dbReference type="InterPro" id="IPR036322">
    <property type="entry name" value="WD40_repeat_dom_sf"/>
</dbReference>
<reference evidence="4" key="1">
    <citation type="journal article" date="2020" name="Stud. Mycol.">
        <title>101 Dothideomycetes genomes: a test case for predicting lifestyles and emergence of pathogens.</title>
        <authorList>
            <person name="Haridas S."/>
            <person name="Albert R."/>
            <person name="Binder M."/>
            <person name="Bloem J."/>
            <person name="Labutti K."/>
            <person name="Salamov A."/>
            <person name="Andreopoulos B."/>
            <person name="Baker S."/>
            <person name="Barry K."/>
            <person name="Bills G."/>
            <person name="Bluhm B."/>
            <person name="Cannon C."/>
            <person name="Castanera R."/>
            <person name="Culley D."/>
            <person name="Daum C."/>
            <person name="Ezra D."/>
            <person name="Gonzalez J."/>
            <person name="Henrissat B."/>
            <person name="Kuo A."/>
            <person name="Liang C."/>
            <person name="Lipzen A."/>
            <person name="Lutzoni F."/>
            <person name="Magnuson J."/>
            <person name="Mondo S."/>
            <person name="Nolan M."/>
            <person name="Ohm R."/>
            <person name="Pangilinan J."/>
            <person name="Park H.-J."/>
            <person name="Ramirez L."/>
            <person name="Alfaro M."/>
            <person name="Sun H."/>
            <person name="Tritt A."/>
            <person name="Yoshinaga Y."/>
            <person name="Zwiers L.-H."/>
            <person name="Turgeon B."/>
            <person name="Goodwin S."/>
            <person name="Spatafora J."/>
            <person name="Crous P."/>
            <person name="Grigoriev I."/>
        </authorList>
    </citation>
    <scope>NUCLEOTIDE SEQUENCE</scope>
    <source>
        <strain evidence="4">CBS 113818</strain>
    </source>
</reference>
<evidence type="ECO:0000313" key="4">
    <source>
        <dbReference type="EMBL" id="KAF2830335.1"/>
    </source>
</evidence>
<dbReference type="SUPFAM" id="SSF50978">
    <property type="entry name" value="WD40 repeat-like"/>
    <property type="match status" value="1"/>
</dbReference>
<keyword evidence="1 3" id="KW-0853">WD repeat</keyword>
<feature type="repeat" description="WD" evidence="3">
    <location>
        <begin position="12"/>
        <end position="39"/>
    </location>
</feature>
<dbReference type="PANTHER" id="PTHR44129">
    <property type="entry name" value="WD REPEAT-CONTAINING PROTEIN POP1"/>
    <property type="match status" value="1"/>
</dbReference>
<dbReference type="InterPro" id="IPR001680">
    <property type="entry name" value="WD40_rpt"/>
</dbReference>
<sequence>MAENWSPALQTLKGHLGLVSAVAFSPDGKTLASGSWDQTGHSDLVSAVAFSPDSKTLASGS</sequence>
<evidence type="ECO:0000256" key="1">
    <source>
        <dbReference type="ARBA" id="ARBA00022574"/>
    </source>
</evidence>
<name>A0A6A7ACM4_9PLEO</name>
<dbReference type="PROSITE" id="PS50294">
    <property type="entry name" value="WD_REPEATS_REGION"/>
    <property type="match status" value="1"/>
</dbReference>
<dbReference type="Pfam" id="PF00400">
    <property type="entry name" value="WD40"/>
    <property type="match status" value="1"/>
</dbReference>
<organism evidence="4 5">
    <name type="scientific">Ophiobolus disseminans</name>
    <dbReference type="NCBI Taxonomy" id="1469910"/>
    <lineage>
        <taxon>Eukaryota</taxon>
        <taxon>Fungi</taxon>
        <taxon>Dikarya</taxon>
        <taxon>Ascomycota</taxon>
        <taxon>Pezizomycotina</taxon>
        <taxon>Dothideomycetes</taxon>
        <taxon>Pleosporomycetidae</taxon>
        <taxon>Pleosporales</taxon>
        <taxon>Pleosporineae</taxon>
        <taxon>Phaeosphaeriaceae</taxon>
        <taxon>Ophiobolus</taxon>
    </lineage>
</organism>
<dbReference type="Gene3D" id="2.130.10.10">
    <property type="entry name" value="YVTN repeat-like/Quinoprotein amine dehydrogenase"/>
    <property type="match status" value="2"/>
</dbReference>
<dbReference type="AlphaFoldDB" id="A0A6A7ACM4"/>
<protein>
    <submittedName>
        <fullName evidence="4">Uncharacterized protein</fullName>
    </submittedName>
</protein>
<evidence type="ECO:0000313" key="5">
    <source>
        <dbReference type="Proteomes" id="UP000799424"/>
    </source>
</evidence>
<dbReference type="Proteomes" id="UP000799424">
    <property type="component" value="Unassembled WGS sequence"/>
</dbReference>
<dbReference type="OrthoDB" id="538223at2759"/>
<accession>A0A6A7ACM4</accession>